<evidence type="ECO:0000313" key="1">
    <source>
        <dbReference type="EMBL" id="KAF3945845.1"/>
    </source>
</evidence>
<sequence>QIHSLEYIWLQLCATNCETCSILDLVVLGLLALPKLLCGKGHCWTRELNLSLVSELYKLYVVIASCIVVM</sequence>
<keyword evidence="2" id="KW-1185">Reference proteome</keyword>
<organism evidence="1 2">
    <name type="scientific">Castanea mollissima</name>
    <name type="common">Chinese chestnut</name>
    <dbReference type="NCBI Taxonomy" id="60419"/>
    <lineage>
        <taxon>Eukaryota</taxon>
        <taxon>Viridiplantae</taxon>
        <taxon>Streptophyta</taxon>
        <taxon>Embryophyta</taxon>
        <taxon>Tracheophyta</taxon>
        <taxon>Spermatophyta</taxon>
        <taxon>Magnoliopsida</taxon>
        <taxon>eudicotyledons</taxon>
        <taxon>Gunneridae</taxon>
        <taxon>Pentapetalae</taxon>
        <taxon>rosids</taxon>
        <taxon>fabids</taxon>
        <taxon>Fagales</taxon>
        <taxon>Fagaceae</taxon>
        <taxon>Castanea</taxon>
    </lineage>
</organism>
<name>A0A8J4Q965_9ROSI</name>
<comment type="caution">
    <text evidence="1">The sequence shown here is derived from an EMBL/GenBank/DDBJ whole genome shotgun (WGS) entry which is preliminary data.</text>
</comment>
<accession>A0A8J4Q965</accession>
<dbReference type="AlphaFoldDB" id="A0A8J4Q965"/>
<dbReference type="Proteomes" id="UP000737018">
    <property type="component" value="Unassembled WGS sequence"/>
</dbReference>
<protein>
    <submittedName>
        <fullName evidence="1">Uncharacterized protein</fullName>
    </submittedName>
</protein>
<reference evidence="1" key="1">
    <citation type="submission" date="2020-03" db="EMBL/GenBank/DDBJ databases">
        <title>Castanea mollissima Vanexum genome sequencing.</title>
        <authorList>
            <person name="Staton M."/>
        </authorList>
    </citation>
    <scope>NUCLEOTIDE SEQUENCE</scope>
    <source>
        <tissue evidence="1">Leaf</tissue>
    </source>
</reference>
<feature type="non-terminal residue" evidence="1">
    <location>
        <position position="1"/>
    </location>
</feature>
<gene>
    <name evidence="1" type="ORF">CMV_027820</name>
</gene>
<dbReference type="EMBL" id="JRKL02010860">
    <property type="protein sequence ID" value="KAF3945845.1"/>
    <property type="molecule type" value="Genomic_DNA"/>
</dbReference>
<proteinExistence type="predicted"/>
<evidence type="ECO:0000313" key="2">
    <source>
        <dbReference type="Proteomes" id="UP000737018"/>
    </source>
</evidence>